<evidence type="ECO:0000313" key="13">
    <source>
        <dbReference type="EMBL" id="OGC88878.1"/>
    </source>
</evidence>
<comment type="caution">
    <text evidence="9">Lacks conserved residue(s) required for the propagation of feature annotation.</text>
</comment>
<dbReference type="PANTHER" id="PTHR10890">
    <property type="entry name" value="CYSTEINYL-TRNA SYNTHETASE"/>
    <property type="match status" value="1"/>
</dbReference>
<dbReference type="SUPFAM" id="SSF52374">
    <property type="entry name" value="Nucleotidylyl transferase"/>
    <property type="match status" value="1"/>
</dbReference>
<keyword evidence="3 9" id="KW-0479">Metal-binding</keyword>
<evidence type="ECO:0000256" key="7">
    <source>
        <dbReference type="ARBA" id="ARBA00022917"/>
    </source>
</evidence>
<evidence type="ECO:0000256" key="9">
    <source>
        <dbReference type="HAMAP-Rule" id="MF_00041"/>
    </source>
</evidence>
<dbReference type="InterPro" id="IPR015803">
    <property type="entry name" value="Cys-tRNA-ligase"/>
</dbReference>
<dbReference type="InterPro" id="IPR032678">
    <property type="entry name" value="tRNA-synt_1_cat_dom"/>
</dbReference>
<dbReference type="AlphaFoldDB" id="A0A1F4Y4S7"/>
<comment type="cofactor">
    <cofactor evidence="9">
        <name>Zn(2+)</name>
        <dbReference type="ChEBI" id="CHEBI:29105"/>
    </cofactor>
    <text evidence="9">Binds 1 zinc ion per subunit.</text>
</comment>
<dbReference type="Pfam" id="PF23493">
    <property type="entry name" value="CysS_C"/>
    <property type="match status" value="1"/>
</dbReference>
<protein>
    <recommendedName>
        <fullName evidence="9">Cysteine--tRNA ligase</fullName>
        <ecNumber evidence="9">6.1.1.16</ecNumber>
    </recommendedName>
    <alternativeName>
        <fullName evidence="9">Cysteinyl-tRNA synthetase</fullName>
        <shortName evidence="9">CysRS</shortName>
    </alternativeName>
</protein>
<comment type="catalytic activity">
    <reaction evidence="9">
        <text>tRNA(Cys) + L-cysteine + ATP = L-cysteinyl-tRNA(Cys) + AMP + diphosphate</text>
        <dbReference type="Rhea" id="RHEA:17773"/>
        <dbReference type="Rhea" id="RHEA-COMP:9661"/>
        <dbReference type="Rhea" id="RHEA-COMP:9679"/>
        <dbReference type="ChEBI" id="CHEBI:30616"/>
        <dbReference type="ChEBI" id="CHEBI:33019"/>
        <dbReference type="ChEBI" id="CHEBI:35235"/>
        <dbReference type="ChEBI" id="CHEBI:78442"/>
        <dbReference type="ChEBI" id="CHEBI:78517"/>
        <dbReference type="ChEBI" id="CHEBI:456215"/>
        <dbReference type="EC" id="6.1.1.16"/>
    </reaction>
</comment>
<sequence length="479" mass="54262">MFSFFKRAAVQKDLPPLTFHNTLSGTKEEFRPLNHTVRMYNCGPTPYDEQHIGNMVPALLGNLLRRSLETWGYPVNQVTNITDFGHLSGDNDGNADLGEDRMSRGLKREGWDFTMENMRKLAEKYTEIFLHDIASLGVPTNKIKFPRASDYIKEEIALVRALEEKGYAYVISDGVYFDTKKFIGYGKLGGLADSGPTEARIEGNSEKKNPRDFALWKFAEGEKKLGWESPWGKGFPGWHIECTAMIFALLGKQIDIHTGGIEHIPVHHNNEIAQAEAVTGKQYVRYWLHNAHITIEGKKISKSLGNTVYLHNIVDKGLNPLALRYWFMTGHYRTPMNFTWDALEGADAALSRLTRAYLEMKEGKADEVFLQKFYTCIANDLGTAQALALVWENLSTLNKATLRQADRILGLGFADARPPQKLTVLKQEDLPEEIKELVEEREEARSTRDFSKSDHLRGRLEELGFTVTDSAEGQKITKK</sequence>
<dbReference type="GO" id="GO:0006423">
    <property type="term" value="P:cysteinyl-tRNA aminoacylation"/>
    <property type="evidence" value="ECO:0007669"/>
    <property type="project" value="UniProtKB-UniRule"/>
</dbReference>
<dbReference type="PRINTS" id="PR00983">
    <property type="entry name" value="TRNASYNTHCYS"/>
</dbReference>
<dbReference type="Gene3D" id="3.40.50.620">
    <property type="entry name" value="HUPs"/>
    <property type="match status" value="1"/>
</dbReference>
<dbReference type="GO" id="GO:0004817">
    <property type="term" value="F:cysteine-tRNA ligase activity"/>
    <property type="evidence" value="ECO:0007669"/>
    <property type="project" value="UniProtKB-UniRule"/>
</dbReference>
<dbReference type="Gene3D" id="1.20.120.640">
    <property type="entry name" value="Anticodon-binding domain of a subclass of class I aminoacyl-tRNA synthetases"/>
    <property type="match status" value="1"/>
</dbReference>
<organism evidence="13 14">
    <name type="scientific">Candidatus Adlerbacteria bacterium RIFOXYC1_FULL_48_26</name>
    <dbReference type="NCBI Taxonomy" id="1797247"/>
    <lineage>
        <taxon>Bacteria</taxon>
        <taxon>Candidatus Adleribacteriota</taxon>
    </lineage>
</organism>
<dbReference type="EC" id="6.1.1.16" evidence="9"/>
<evidence type="ECO:0000256" key="10">
    <source>
        <dbReference type="SAM" id="Coils"/>
    </source>
</evidence>
<comment type="caution">
    <text evidence="13">The sequence shown here is derived from an EMBL/GenBank/DDBJ whole genome shotgun (WGS) entry which is preliminary data.</text>
</comment>
<feature type="binding site" evidence="9">
    <location>
        <position position="271"/>
    </location>
    <ligand>
        <name>Zn(2+)</name>
        <dbReference type="ChEBI" id="CHEBI:29105"/>
    </ligand>
</feature>
<dbReference type="Pfam" id="PF01406">
    <property type="entry name" value="tRNA-synt_1e"/>
    <property type="match status" value="1"/>
</dbReference>
<feature type="domain" description="tRNA synthetases class I catalytic" evidence="11">
    <location>
        <begin position="34"/>
        <end position="346"/>
    </location>
</feature>
<name>A0A1F4Y4S7_9BACT</name>
<evidence type="ECO:0000256" key="3">
    <source>
        <dbReference type="ARBA" id="ARBA00022723"/>
    </source>
</evidence>
<evidence type="ECO:0000313" key="14">
    <source>
        <dbReference type="Proteomes" id="UP000176568"/>
    </source>
</evidence>
<evidence type="ECO:0000256" key="4">
    <source>
        <dbReference type="ARBA" id="ARBA00022741"/>
    </source>
</evidence>
<evidence type="ECO:0000259" key="12">
    <source>
        <dbReference type="Pfam" id="PF23493"/>
    </source>
</evidence>
<feature type="domain" description="Cysteinyl-tRNA ligase anticodon binding" evidence="12">
    <location>
        <begin position="428"/>
        <end position="474"/>
    </location>
</feature>
<evidence type="ECO:0000256" key="1">
    <source>
        <dbReference type="ARBA" id="ARBA00011245"/>
    </source>
</evidence>
<comment type="subcellular location">
    <subcellularLocation>
        <location evidence="9">Cytoplasm</location>
    </subcellularLocation>
</comment>
<keyword evidence="7 9" id="KW-0648">Protein biosynthesis</keyword>
<feature type="coiled-coil region" evidence="10">
    <location>
        <begin position="427"/>
        <end position="454"/>
    </location>
</feature>
<feature type="binding site" evidence="9">
    <location>
        <position position="42"/>
    </location>
    <ligand>
        <name>Zn(2+)</name>
        <dbReference type="ChEBI" id="CHEBI:29105"/>
    </ligand>
</feature>
<dbReference type="PANTHER" id="PTHR10890:SF3">
    <property type="entry name" value="CYSTEINE--TRNA LIGASE, CYTOPLASMIC"/>
    <property type="match status" value="1"/>
</dbReference>
<dbReference type="GO" id="GO:0005524">
    <property type="term" value="F:ATP binding"/>
    <property type="evidence" value="ECO:0007669"/>
    <property type="project" value="UniProtKB-UniRule"/>
</dbReference>
<proteinExistence type="inferred from homology"/>
<keyword evidence="2 9" id="KW-0436">Ligase</keyword>
<feature type="binding site" evidence="9">
    <location>
        <position position="302"/>
    </location>
    <ligand>
        <name>ATP</name>
        <dbReference type="ChEBI" id="CHEBI:30616"/>
    </ligand>
</feature>
<evidence type="ECO:0000256" key="2">
    <source>
        <dbReference type="ARBA" id="ARBA00022598"/>
    </source>
</evidence>
<accession>A0A1F4Y4S7</accession>
<keyword evidence="6 9" id="KW-0067">ATP-binding</keyword>
<evidence type="ECO:0000259" key="11">
    <source>
        <dbReference type="Pfam" id="PF01406"/>
    </source>
</evidence>
<feature type="short sequence motif" description="'HIGH' region" evidence="9">
    <location>
        <begin position="44"/>
        <end position="54"/>
    </location>
</feature>
<dbReference type="InterPro" id="IPR024909">
    <property type="entry name" value="Cys-tRNA/MSH_ligase"/>
</dbReference>
<dbReference type="GO" id="GO:0005829">
    <property type="term" value="C:cytosol"/>
    <property type="evidence" value="ECO:0007669"/>
    <property type="project" value="TreeGrafter"/>
</dbReference>
<dbReference type="InterPro" id="IPR014729">
    <property type="entry name" value="Rossmann-like_a/b/a_fold"/>
</dbReference>
<dbReference type="Proteomes" id="UP000176568">
    <property type="component" value="Unassembled WGS sequence"/>
</dbReference>
<comment type="subunit">
    <text evidence="1 9">Monomer.</text>
</comment>
<reference evidence="13 14" key="1">
    <citation type="journal article" date="2016" name="Nat. Commun.">
        <title>Thousands of microbial genomes shed light on interconnected biogeochemical processes in an aquifer system.</title>
        <authorList>
            <person name="Anantharaman K."/>
            <person name="Brown C.T."/>
            <person name="Hug L.A."/>
            <person name="Sharon I."/>
            <person name="Castelle C.J."/>
            <person name="Probst A.J."/>
            <person name="Thomas B.C."/>
            <person name="Singh A."/>
            <person name="Wilkins M.J."/>
            <person name="Karaoz U."/>
            <person name="Brodie E.L."/>
            <person name="Williams K.H."/>
            <person name="Hubbard S.S."/>
            <person name="Banfield J.F."/>
        </authorList>
    </citation>
    <scope>NUCLEOTIDE SEQUENCE [LARGE SCALE GENOMIC DNA]</scope>
</reference>
<evidence type="ECO:0000256" key="8">
    <source>
        <dbReference type="ARBA" id="ARBA00023146"/>
    </source>
</evidence>
<dbReference type="SUPFAM" id="SSF47323">
    <property type="entry name" value="Anticodon-binding domain of a subclass of class I aminoacyl-tRNA synthetases"/>
    <property type="match status" value="1"/>
</dbReference>
<dbReference type="GO" id="GO:0008270">
    <property type="term" value="F:zinc ion binding"/>
    <property type="evidence" value="ECO:0007669"/>
    <property type="project" value="UniProtKB-UniRule"/>
</dbReference>
<feature type="binding site" evidence="9">
    <location>
        <position position="267"/>
    </location>
    <ligand>
        <name>Zn(2+)</name>
        <dbReference type="ChEBI" id="CHEBI:29105"/>
    </ligand>
</feature>
<keyword evidence="8 9" id="KW-0030">Aminoacyl-tRNA synthetase</keyword>
<evidence type="ECO:0000256" key="6">
    <source>
        <dbReference type="ARBA" id="ARBA00022840"/>
    </source>
</evidence>
<gene>
    <name evidence="9" type="primary">cysS</name>
    <name evidence="13" type="ORF">A2419_02515</name>
</gene>
<dbReference type="InterPro" id="IPR056411">
    <property type="entry name" value="CysS_C"/>
</dbReference>
<dbReference type="NCBIfam" id="TIGR00435">
    <property type="entry name" value="cysS"/>
    <property type="match status" value="1"/>
</dbReference>
<dbReference type="InterPro" id="IPR009080">
    <property type="entry name" value="tRNAsynth_Ia_anticodon-bd"/>
</dbReference>
<keyword evidence="10" id="KW-0175">Coiled coil</keyword>
<keyword evidence="5 9" id="KW-0862">Zinc</keyword>
<keyword evidence="4 9" id="KW-0547">Nucleotide-binding</keyword>
<evidence type="ECO:0000256" key="5">
    <source>
        <dbReference type="ARBA" id="ARBA00022833"/>
    </source>
</evidence>
<dbReference type="HAMAP" id="MF_00041">
    <property type="entry name" value="Cys_tRNA_synth"/>
    <property type="match status" value="1"/>
</dbReference>
<dbReference type="EMBL" id="MEXB01000002">
    <property type="protein sequence ID" value="OGC88878.1"/>
    <property type="molecule type" value="Genomic_DNA"/>
</dbReference>
<dbReference type="STRING" id="1797247.A2419_02515"/>
<keyword evidence="9" id="KW-0963">Cytoplasm</keyword>
<feature type="binding site" evidence="9">
    <location>
        <position position="242"/>
    </location>
    <ligand>
        <name>Zn(2+)</name>
        <dbReference type="ChEBI" id="CHEBI:29105"/>
    </ligand>
</feature>
<comment type="similarity">
    <text evidence="9">Belongs to the class-I aminoacyl-tRNA synthetase family.</text>
</comment>